<proteinExistence type="predicted"/>
<dbReference type="Proteomes" id="UP000789920">
    <property type="component" value="Unassembled WGS sequence"/>
</dbReference>
<accession>A0ACA9S8D5</accession>
<gene>
    <name evidence="1" type="ORF">RPERSI_LOCUS27574</name>
</gene>
<feature type="non-terminal residue" evidence="1">
    <location>
        <position position="1"/>
    </location>
</feature>
<comment type="caution">
    <text evidence="1">The sequence shown here is derived from an EMBL/GenBank/DDBJ whole genome shotgun (WGS) entry which is preliminary data.</text>
</comment>
<evidence type="ECO:0000313" key="2">
    <source>
        <dbReference type="Proteomes" id="UP000789920"/>
    </source>
</evidence>
<evidence type="ECO:0000313" key="1">
    <source>
        <dbReference type="EMBL" id="CAG8829721.1"/>
    </source>
</evidence>
<dbReference type="EMBL" id="CAJVQC010097775">
    <property type="protein sequence ID" value="CAG8829721.1"/>
    <property type="molecule type" value="Genomic_DNA"/>
</dbReference>
<reference evidence="1" key="1">
    <citation type="submission" date="2021-06" db="EMBL/GenBank/DDBJ databases">
        <authorList>
            <person name="Kallberg Y."/>
            <person name="Tangrot J."/>
            <person name="Rosling A."/>
        </authorList>
    </citation>
    <scope>NUCLEOTIDE SEQUENCE</scope>
    <source>
        <strain evidence="1">MA461A</strain>
    </source>
</reference>
<organism evidence="1 2">
    <name type="scientific">Racocetra persica</name>
    <dbReference type="NCBI Taxonomy" id="160502"/>
    <lineage>
        <taxon>Eukaryota</taxon>
        <taxon>Fungi</taxon>
        <taxon>Fungi incertae sedis</taxon>
        <taxon>Mucoromycota</taxon>
        <taxon>Glomeromycotina</taxon>
        <taxon>Glomeromycetes</taxon>
        <taxon>Diversisporales</taxon>
        <taxon>Gigasporaceae</taxon>
        <taxon>Racocetra</taxon>
    </lineage>
</organism>
<name>A0ACA9S8D5_9GLOM</name>
<keyword evidence="2" id="KW-1185">Reference proteome</keyword>
<sequence length="70" mass="8135">PEPNFKDYINMGPDHEGMILERSCIVCGDDVLQRGLKVFLRNIEEPVGDLHIFFTDTALNYEWGYENVFI</sequence>
<protein>
    <submittedName>
        <fullName evidence="1">28912_t:CDS:1</fullName>
    </submittedName>
</protein>